<dbReference type="PROSITE" id="PS51257">
    <property type="entry name" value="PROKAR_LIPOPROTEIN"/>
    <property type="match status" value="1"/>
</dbReference>
<evidence type="ECO:0008006" key="4">
    <source>
        <dbReference type="Google" id="ProtNLM"/>
    </source>
</evidence>
<reference evidence="2 3" key="1">
    <citation type="submission" date="2017-03" db="EMBL/GenBank/DDBJ databases">
        <title>Genomes of endolithic fungi from Antarctica.</title>
        <authorList>
            <person name="Coleine C."/>
            <person name="Masonjones S."/>
            <person name="Stajich J.E."/>
        </authorList>
    </citation>
    <scope>NUCLEOTIDE SEQUENCE [LARGE SCALE GENOMIC DNA]</scope>
    <source>
        <strain evidence="2 3">CCFEE 6314</strain>
    </source>
</reference>
<comment type="caution">
    <text evidence="2">The sequence shown here is derived from an EMBL/GenBank/DDBJ whole genome shotgun (WGS) entry which is preliminary data.</text>
</comment>
<gene>
    <name evidence="2" type="ORF">B0A52_05657</name>
</gene>
<name>A0A438N3Q6_EXOME</name>
<evidence type="ECO:0000313" key="2">
    <source>
        <dbReference type="EMBL" id="RVX70324.1"/>
    </source>
</evidence>
<feature type="signal peptide" evidence="1">
    <location>
        <begin position="1"/>
        <end position="21"/>
    </location>
</feature>
<dbReference type="SUPFAM" id="SSF49870">
    <property type="entry name" value="Osmotin, thaumatin-like protein"/>
    <property type="match status" value="1"/>
</dbReference>
<keyword evidence="1" id="KW-0732">Signal</keyword>
<dbReference type="PANTHER" id="PTHR36195">
    <property type="entry name" value="DOMAIN PROTEIN, PUTATIVE (AFU_ORTHOLOGUE AFUA_5G01990)-RELATED-RELATED"/>
    <property type="match status" value="1"/>
</dbReference>
<evidence type="ECO:0000256" key="1">
    <source>
        <dbReference type="SAM" id="SignalP"/>
    </source>
</evidence>
<protein>
    <recommendedName>
        <fullName evidence="4">Antigenic thaumatin-like protein</fullName>
    </recommendedName>
</protein>
<dbReference type="InterPro" id="IPR037176">
    <property type="entry name" value="Osmotin/thaumatin-like_sf"/>
</dbReference>
<dbReference type="Proteomes" id="UP000288859">
    <property type="component" value="Unassembled WGS sequence"/>
</dbReference>
<dbReference type="Pfam" id="PF04681">
    <property type="entry name" value="Bys1"/>
    <property type="match status" value="1"/>
</dbReference>
<dbReference type="EMBL" id="NAJM01000024">
    <property type="protein sequence ID" value="RVX70324.1"/>
    <property type="molecule type" value="Genomic_DNA"/>
</dbReference>
<dbReference type="InterPro" id="IPR006771">
    <property type="entry name" value="CetA-like"/>
</dbReference>
<accession>A0A438N3Q6</accession>
<dbReference type="AlphaFoldDB" id="A0A438N3Q6"/>
<organism evidence="2 3">
    <name type="scientific">Exophiala mesophila</name>
    <name type="common">Black yeast-like fungus</name>
    <dbReference type="NCBI Taxonomy" id="212818"/>
    <lineage>
        <taxon>Eukaryota</taxon>
        <taxon>Fungi</taxon>
        <taxon>Dikarya</taxon>
        <taxon>Ascomycota</taxon>
        <taxon>Pezizomycotina</taxon>
        <taxon>Eurotiomycetes</taxon>
        <taxon>Chaetothyriomycetidae</taxon>
        <taxon>Chaetothyriales</taxon>
        <taxon>Herpotrichiellaceae</taxon>
        <taxon>Exophiala</taxon>
    </lineage>
</organism>
<evidence type="ECO:0000313" key="3">
    <source>
        <dbReference type="Proteomes" id="UP000288859"/>
    </source>
</evidence>
<sequence>MASLRRLILAVALSGISSVACLGTAAIENWCDVEVYIWSIANVPNDTINYLEPNIGTFNETYRVNPNGGGISLKIATVPDDSFITQFEYTYHPDNPILAYDISNINGYPFESWGLYLSPSSDDCSNITCDPGVALCPDVYNQPHDDFAVKSCDVSANLTLTLCPPQTTSLETATVTVTTTDSAGDAILTTLATTITSVGPVTTSQGTLPETATVDSECSSTTATTTNLEPVVVTLLTTDTAGNPTLTTLTTTITSVGPVTTSQGTLPETVTVDSECSSTTATTTNLEPVVVTLMTTDTAGDATLTTLTTTITSVGPVVTSQDIASDIVTTDPATTNTIIISSRTILRASETTDAAGQLSLTTLTTVIAVTTTLD</sequence>
<dbReference type="VEuPathDB" id="FungiDB:PV10_03834"/>
<dbReference type="OrthoDB" id="4119927at2759"/>
<proteinExistence type="predicted"/>
<feature type="chain" id="PRO_5019144554" description="Antigenic thaumatin-like protein" evidence="1">
    <location>
        <begin position="22"/>
        <end position="374"/>
    </location>
</feature>